<dbReference type="PANTHER" id="PTHR45953:SF1">
    <property type="entry name" value="IDURONATE 2-SULFATASE"/>
    <property type="match status" value="1"/>
</dbReference>
<dbReference type="GO" id="GO:0046872">
    <property type="term" value="F:metal ion binding"/>
    <property type="evidence" value="ECO:0007669"/>
    <property type="project" value="UniProtKB-KW"/>
</dbReference>
<feature type="domain" description="Sulfatase N-terminal" evidence="3">
    <location>
        <begin position="56"/>
        <end position="432"/>
    </location>
</feature>
<evidence type="ECO:0000256" key="2">
    <source>
        <dbReference type="ARBA" id="ARBA00022801"/>
    </source>
</evidence>
<dbReference type="EMBL" id="CP019646">
    <property type="protein sequence ID" value="AQQ70506.1"/>
    <property type="molecule type" value="Genomic_DNA"/>
</dbReference>
<dbReference type="Pfam" id="PF00884">
    <property type="entry name" value="Sulfatase"/>
    <property type="match status" value="1"/>
</dbReference>
<accession>A0A1Q2MCS4</accession>
<dbReference type="GO" id="GO:0004065">
    <property type="term" value="F:arylsulfatase activity"/>
    <property type="evidence" value="ECO:0007669"/>
    <property type="project" value="UniProtKB-EC"/>
</dbReference>
<keyword evidence="2 4" id="KW-0378">Hydrolase</keyword>
<dbReference type="OrthoDB" id="9783154at2"/>
<keyword evidence="1" id="KW-0479">Metal-binding</keyword>
<dbReference type="Proteomes" id="UP000188181">
    <property type="component" value="Chromosome"/>
</dbReference>
<evidence type="ECO:0000313" key="4">
    <source>
        <dbReference type="EMBL" id="AQQ70506.1"/>
    </source>
</evidence>
<dbReference type="RefSeq" id="WP_146682766.1">
    <property type="nucleotide sequence ID" value="NZ_CP019646.1"/>
</dbReference>
<evidence type="ECO:0000313" key="5">
    <source>
        <dbReference type="Proteomes" id="UP000188181"/>
    </source>
</evidence>
<dbReference type="EC" id="3.1.6.1" evidence="4"/>
<evidence type="ECO:0000259" key="3">
    <source>
        <dbReference type="Pfam" id="PF00884"/>
    </source>
</evidence>
<dbReference type="SUPFAM" id="SSF53649">
    <property type="entry name" value="Alkaline phosphatase-like"/>
    <property type="match status" value="1"/>
</dbReference>
<dbReference type="InterPro" id="IPR006311">
    <property type="entry name" value="TAT_signal"/>
</dbReference>
<dbReference type="InterPro" id="IPR017850">
    <property type="entry name" value="Alkaline_phosphatase_core_sf"/>
</dbReference>
<protein>
    <submittedName>
        <fullName evidence="4">Arylsulfatase</fullName>
        <ecNumber evidence="4">3.1.6.1</ecNumber>
    </submittedName>
</protein>
<keyword evidence="5" id="KW-1185">Reference proteome</keyword>
<proteinExistence type="predicted"/>
<dbReference type="PANTHER" id="PTHR45953">
    <property type="entry name" value="IDURONATE 2-SULFATASE"/>
    <property type="match status" value="1"/>
</dbReference>
<dbReference type="AlphaFoldDB" id="A0A1Q2MCS4"/>
<dbReference type="PROSITE" id="PS51318">
    <property type="entry name" value="TAT"/>
    <property type="match status" value="1"/>
</dbReference>
<name>A0A1Q2MCS4_9BACT</name>
<dbReference type="Gene3D" id="3.40.720.10">
    <property type="entry name" value="Alkaline Phosphatase, subunit A"/>
    <property type="match status" value="1"/>
</dbReference>
<dbReference type="GO" id="GO:0005737">
    <property type="term" value="C:cytoplasm"/>
    <property type="evidence" value="ECO:0007669"/>
    <property type="project" value="TreeGrafter"/>
</dbReference>
<dbReference type="KEGG" id="pbas:SMSP2_00858"/>
<dbReference type="InterPro" id="IPR000917">
    <property type="entry name" value="Sulfatase_N"/>
</dbReference>
<sequence>MGKNQNVSRRNFIAAAAGTTASAGSILTGLNDDTKSANEKPSIDFKNIKDIPEDVNILFIISDQHRGDFLGNRGIQPELKTPYLDMLSENGICFRRAYTACPLCIPARPAYLTSKYPSNLGMGDRKGKWHYFNALENQYTLPAHLNKYGYHTGHLGKSHLIGESEEQLFGFQERKIGFTYDNQDYRAATSEEIATEYLENGTGGYGGGKETYNSEYIPSRIDYHAHFDTIVVDHALEFMNRNKGNKWYLQVGLEKPHPTLYPPISFMKDVNPDNVVIPKNWNKVFGDDMPERKRWSQQNNMNQGFNEMYKNPETGEWARRIRPESRGWTEQDVRNTVAAYIACINYVDHEIGRLLNGLARMGLLDKTLVVYTSDHGEQCLDHGMIQKKCMFEGSINIPMILCGPGIKKTGIFTDGLVEHVDLFPTYCAYLGIEEPEGLVGENFTPTLKEALPAKDYAYSEYFWDFSDENRRDWERALVGKRWKYVNNGKFEPELYDYENDPGENNNLAFDPKYQEVLEKMREEMKKHKIQYNIS</sequence>
<organism evidence="4 5">
    <name type="scientific">Limihaloglobus sulfuriphilus</name>
    <dbReference type="NCBI Taxonomy" id="1851148"/>
    <lineage>
        <taxon>Bacteria</taxon>
        <taxon>Pseudomonadati</taxon>
        <taxon>Planctomycetota</taxon>
        <taxon>Phycisphaerae</taxon>
        <taxon>Sedimentisphaerales</taxon>
        <taxon>Sedimentisphaeraceae</taxon>
        <taxon>Limihaloglobus</taxon>
    </lineage>
</organism>
<evidence type="ECO:0000256" key="1">
    <source>
        <dbReference type="ARBA" id="ARBA00022723"/>
    </source>
</evidence>
<gene>
    <name evidence="4" type="ORF">SMSP2_00858</name>
</gene>
<reference evidence="5" key="1">
    <citation type="submission" date="2017-02" db="EMBL/GenBank/DDBJ databases">
        <title>Comparative genomics and description of representatives of a novel lineage of planctomycetes thriving in anoxic sediments.</title>
        <authorList>
            <person name="Spring S."/>
            <person name="Bunk B."/>
            <person name="Sproer C."/>
        </authorList>
    </citation>
    <scope>NUCLEOTIDE SEQUENCE [LARGE SCALE GENOMIC DNA]</scope>
    <source>
        <strain evidence="5">SM-Chi-D1</strain>
    </source>
</reference>